<proteinExistence type="predicted"/>
<evidence type="ECO:0000313" key="1">
    <source>
        <dbReference type="EMBL" id="GJT05366.1"/>
    </source>
</evidence>
<sequence length="131" mass="14918">MEYARNKNEGKVVEHPAIEVAVNNMLEPVVDSQILTAFMEVDLVFNPDDVDNDVEPWNQYLTVSSFASLRNPRASNTIDKMHSWLPSIRSLVGDKTERKMLIVNLLVDTDLTRVEFDPALRQAEALMKMTI</sequence>
<protein>
    <submittedName>
        <fullName evidence="1">Uncharacterized protein</fullName>
    </submittedName>
</protein>
<keyword evidence="2" id="KW-1185">Reference proteome</keyword>
<accession>A0ABQ5ASX3</accession>
<comment type="caution">
    <text evidence="1">The sequence shown here is derived from an EMBL/GenBank/DDBJ whole genome shotgun (WGS) entry which is preliminary data.</text>
</comment>
<gene>
    <name evidence="1" type="ORF">Tco_0839828</name>
</gene>
<dbReference type="Proteomes" id="UP001151760">
    <property type="component" value="Unassembled WGS sequence"/>
</dbReference>
<dbReference type="EMBL" id="BQNB010012581">
    <property type="protein sequence ID" value="GJT05366.1"/>
    <property type="molecule type" value="Genomic_DNA"/>
</dbReference>
<reference evidence="1" key="1">
    <citation type="journal article" date="2022" name="Int. J. Mol. Sci.">
        <title>Draft Genome of Tanacetum Coccineum: Genomic Comparison of Closely Related Tanacetum-Family Plants.</title>
        <authorList>
            <person name="Yamashiro T."/>
            <person name="Shiraishi A."/>
            <person name="Nakayama K."/>
            <person name="Satake H."/>
        </authorList>
    </citation>
    <scope>NUCLEOTIDE SEQUENCE</scope>
</reference>
<reference evidence="1" key="2">
    <citation type="submission" date="2022-01" db="EMBL/GenBank/DDBJ databases">
        <authorList>
            <person name="Yamashiro T."/>
            <person name="Shiraishi A."/>
            <person name="Satake H."/>
            <person name="Nakayama K."/>
        </authorList>
    </citation>
    <scope>NUCLEOTIDE SEQUENCE</scope>
</reference>
<evidence type="ECO:0000313" key="2">
    <source>
        <dbReference type="Proteomes" id="UP001151760"/>
    </source>
</evidence>
<name>A0ABQ5ASX3_9ASTR</name>
<organism evidence="1 2">
    <name type="scientific">Tanacetum coccineum</name>
    <dbReference type="NCBI Taxonomy" id="301880"/>
    <lineage>
        <taxon>Eukaryota</taxon>
        <taxon>Viridiplantae</taxon>
        <taxon>Streptophyta</taxon>
        <taxon>Embryophyta</taxon>
        <taxon>Tracheophyta</taxon>
        <taxon>Spermatophyta</taxon>
        <taxon>Magnoliopsida</taxon>
        <taxon>eudicotyledons</taxon>
        <taxon>Gunneridae</taxon>
        <taxon>Pentapetalae</taxon>
        <taxon>asterids</taxon>
        <taxon>campanulids</taxon>
        <taxon>Asterales</taxon>
        <taxon>Asteraceae</taxon>
        <taxon>Asteroideae</taxon>
        <taxon>Anthemideae</taxon>
        <taxon>Anthemidinae</taxon>
        <taxon>Tanacetum</taxon>
    </lineage>
</organism>